<comment type="cofactor">
    <cofactor evidence="1">
        <name>pyridoxal 5'-phosphate</name>
        <dbReference type="ChEBI" id="CHEBI:597326"/>
    </cofactor>
</comment>
<reference evidence="8 9" key="1">
    <citation type="submission" date="2016-09" db="EMBL/GenBank/DDBJ databases">
        <authorList>
            <person name="Capua I."/>
            <person name="De Benedictis P."/>
            <person name="Joannis T."/>
            <person name="Lombin L.H."/>
            <person name="Cattoli G."/>
        </authorList>
    </citation>
    <scope>NUCLEOTIDE SEQUENCE [LARGE SCALE GENOMIC DNA]</scope>
    <source>
        <strain evidence="8 9">NIO-1002</strain>
    </source>
</reference>
<keyword evidence="3" id="KW-0210">Decarboxylase</keyword>
<evidence type="ECO:0000313" key="8">
    <source>
        <dbReference type="EMBL" id="SDB86526.1"/>
    </source>
</evidence>
<sequence>MTVTTPPLPASAAAPVDRSRLSADQVRAPYADAVSRLAEYDWQHLHVPAHNRDPRNVPALTSLVGEKALSLEFPMLFSQIDQETWTLVSPGRKTPLMQAQDLASELWGASRTWFLTNGGSGCNHIATTVARALGRESIVQRSVHSSVIDGLAHVGIDAHFVQGSVDLGLGAAHGVTAAQVEAALDAHPDTASVFLVSPSYFGAVSDIAGIAAVAHAHGIPLIVDEAWGSHFGLHDDLPINAIRLGADLVISSVQKTSGSLAQTAMLHLGTGPHAQEMEALVDRVVRSYQSTSCSPILLASLDVARQHLARHGDAAIGRALDSAARLRSALADSARFRDATADVRAMPDAVTHDPLKIPIDLRGSGIGGNDAHNVLLREHRIYVELSTPTALLPLIPAVSEADVERFMTALESLPVRETGASAPLPLPSPCVSAMPLSEAFYAPVELVPHREAAGRISADSLAAYPPGVPNVLPGEVLSHEVIAYLRDTAAAASGYVRGAVDPALETFRVVAR</sequence>
<accession>A0A1G6GZI6</accession>
<organism evidence="8 9">
    <name type="scientific">Microbacterium enclense</name>
    <dbReference type="NCBI Taxonomy" id="993073"/>
    <lineage>
        <taxon>Bacteria</taxon>
        <taxon>Bacillati</taxon>
        <taxon>Actinomycetota</taxon>
        <taxon>Actinomycetes</taxon>
        <taxon>Micrococcales</taxon>
        <taxon>Microbacteriaceae</taxon>
        <taxon>Microbacterium</taxon>
    </lineage>
</organism>
<dbReference type="PANTHER" id="PTHR43277">
    <property type="entry name" value="ARGININE DECARBOXYLASE"/>
    <property type="match status" value="1"/>
</dbReference>
<feature type="domain" description="Orn/Lys/Arg decarboxylase C-terminal" evidence="7">
    <location>
        <begin position="442"/>
        <end position="490"/>
    </location>
</feature>
<dbReference type="EMBL" id="FMYG01000001">
    <property type="protein sequence ID" value="SDB86526.1"/>
    <property type="molecule type" value="Genomic_DNA"/>
</dbReference>
<feature type="domain" description="Orn/Lys/Arg decarboxylases family 1 pyridoxal-P attachment site" evidence="6">
    <location>
        <begin position="95"/>
        <end position="332"/>
    </location>
</feature>
<evidence type="ECO:0000256" key="4">
    <source>
        <dbReference type="ARBA" id="ARBA00022898"/>
    </source>
</evidence>
<dbReference type="STRING" id="993073.AS029_02720"/>
<evidence type="ECO:0000259" key="7">
    <source>
        <dbReference type="Pfam" id="PF03711"/>
    </source>
</evidence>
<evidence type="ECO:0000256" key="2">
    <source>
        <dbReference type="ARBA" id="ARBA00010671"/>
    </source>
</evidence>
<dbReference type="Gene3D" id="3.40.640.10">
    <property type="entry name" value="Type I PLP-dependent aspartate aminotransferase-like (Major domain)"/>
    <property type="match status" value="1"/>
</dbReference>
<comment type="similarity">
    <text evidence="2">Belongs to the Orn/Lys/Arg decarboxylase class-I family.</text>
</comment>
<dbReference type="Pfam" id="PF01276">
    <property type="entry name" value="OKR_DC_1"/>
    <property type="match status" value="1"/>
</dbReference>
<dbReference type="InterPro" id="IPR015424">
    <property type="entry name" value="PyrdxlP-dep_Trfase"/>
</dbReference>
<dbReference type="OrthoDB" id="9815233at2"/>
<dbReference type="Proteomes" id="UP000183203">
    <property type="component" value="Unassembled WGS sequence"/>
</dbReference>
<dbReference type="GO" id="GO:0016831">
    <property type="term" value="F:carboxy-lyase activity"/>
    <property type="evidence" value="ECO:0007669"/>
    <property type="project" value="UniProtKB-KW"/>
</dbReference>
<evidence type="ECO:0000256" key="3">
    <source>
        <dbReference type="ARBA" id="ARBA00022793"/>
    </source>
</evidence>
<keyword evidence="5" id="KW-0456">Lyase</keyword>
<evidence type="ECO:0000256" key="5">
    <source>
        <dbReference type="ARBA" id="ARBA00023239"/>
    </source>
</evidence>
<evidence type="ECO:0000313" key="9">
    <source>
        <dbReference type="Proteomes" id="UP000183203"/>
    </source>
</evidence>
<dbReference type="RefSeq" id="WP_058231033.1">
    <property type="nucleotide sequence ID" value="NZ_FMYG01000001.1"/>
</dbReference>
<evidence type="ECO:0000259" key="6">
    <source>
        <dbReference type="Pfam" id="PF01276"/>
    </source>
</evidence>
<evidence type="ECO:0000256" key="1">
    <source>
        <dbReference type="ARBA" id="ARBA00001933"/>
    </source>
</evidence>
<dbReference type="AlphaFoldDB" id="A0A1G6GZI6"/>
<dbReference type="InterPro" id="IPR036633">
    <property type="entry name" value="Prn/Lys/Arg_de-COase_C_sf"/>
</dbReference>
<dbReference type="InterPro" id="IPR008286">
    <property type="entry name" value="Prn/Lys/Arg_de-COase_C"/>
</dbReference>
<dbReference type="InterPro" id="IPR015421">
    <property type="entry name" value="PyrdxlP-dep_Trfase_major"/>
</dbReference>
<dbReference type="Gene3D" id="3.90.100.10">
    <property type="entry name" value="Orn/Lys/Arg decarboxylase, C-terminal domain"/>
    <property type="match status" value="1"/>
</dbReference>
<protein>
    <submittedName>
        <fullName evidence="8">Arginine/lysine/ornithine decarboxylase</fullName>
    </submittedName>
</protein>
<dbReference type="SUPFAM" id="SSF53383">
    <property type="entry name" value="PLP-dependent transferases"/>
    <property type="match status" value="1"/>
</dbReference>
<dbReference type="PANTHER" id="PTHR43277:SF4">
    <property type="entry name" value="ARGININE DECARBOXYLASE"/>
    <property type="match status" value="1"/>
</dbReference>
<keyword evidence="4" id="KW-0663">Pyridoxal phosphate</keyword>
<dbReference type="SUPFAM" id="SSF55904">
    <property type="entry name" value="Ornithine decarboxylase C-terminal domain"/>
    <property type="match status" value="1"/>
</dbReference>
<dbReference type="InterPro" id="IPR000310">
    <property type="entry name" value="Orn/Lys/Arg_deCO2ase_major_dom"/>
</dbReference>
<proteinExistence type="inferred from homology"/>
<name>A0A1G6GZI6_9MICO</name>
<dbReference type="InterPro" id="IPR052357">
    <property type="entry name" value="Orn_Lys_Arg_decarboxylase-I"/>
</dbReference>
<gene>
    <name evidence="8" type="ORF">SAMN05216418_0787</name>
</gene>
<dbReference type="Pfam" id="PF03711">
    <property type="entry name" value="OKR_DC_1_C"/>
    <property type="match status" value="1"/>
</dbReference>